<feature type="non-terminal residue" evidence="1">
    <location>
        <position position="1"/>
    </location>
</feature>
<reference evidence="2" key="2">
    <citation type="journal article" date="2008" name="Nucleic Acids Res.">
        <title>The rice annotation project database (RAP-DB): 2008 update.</title>
        <authorList>
            <consortium name="The rice annotation project (RAP)"/>
        </authorList>
    </citation>
    <scope>GENOME REANNOTATION</scope>
    <source>
        <strain evidence="2">cv. Nipponbare</strain>
    </source>
</reference>
<dbReference type="EMBL" id="AP008213">
    <property type="protein sequence ID" value="BAH94042.1"/>
    <property type="molecule type" value="Genomic_DNA"/>
</dbReference>
<dbReference type="KEGG" id="dosa:Os07g0646400"/>
<name>C7J4H3_ORYSJ</name>
<dbReference type="HOGENOM" id="CLU_2405929_0_0_1"/>
<reference evidence="1 2" key="1">
    <citation type="journal article" date="2005" name="Nature">
        <title>The map-based sequence of the rice genome.</title>
        <authorList>
            <consortium name="International rice genome sequencing project (IRGSP)"/>
            <person name="Matsumoto T."/>
            <person name="Wu J."/>
            <person name="Kanamori H."/>
            <person name="Katayose Y."/>
            <person name="Fujisawa M."/>
            <person name="Namiki N."/>
            <person name="Mizuno H."/>
            <person name="Yamamoto K."/>
            <person name="Antonio B.A."/>
            <person name="Baba T."/>
            <person name="Sakata K."/>
            <person name="Nagamura Y."/>
            <person name="Aoki H."/>
            <person name="Arikawa K."/>
            <person name="Arita K."/>
            <person name="Bito T."/>
            <person name="Chiden Y."/>
            <person name="Fujitsuka N."/>
            <person name="Fukunaka R."/>
            <person name="Hamada M."/>
            <person name="Harada C."/>
            <person name="Hayashi A."/>
            <person name="Hijishita S."/>
            <person name="Honda M."/>
            <person name="Hosokawa S."/>
            <person name="Ichikawa Y."/>
            <person name="Idonuma A."/>
            <person name="Iijima M."/>
            <person name="Ikeda M."/>
            <person name="Ikeno M."/>
            <person name="Ito K."/>
            <person name="Ito S."/>
            <person name="Ito T."/>
            <person name="Ito Y."/>
            <person name="Ito Y."/>
            <person name="Iwabuchi A."/>
            <person name="Kamiya K."/>
            <person name="Karasawa W."/>
            <person name="Kurita K."/>
            <person name="Katagiri S."/>
            <person name="Kikuta A."/>
            <person name="Kobayashi H."/>
            <person name="Kobayashi N."/>
            <person name="Machita K."/>
            <person name="Maehara T."/>
            <person name="Masukawa M."/>
            <person name="Mizubayashi T."/>
            <person name="Mukai Y."/>
            <person name="Nagasaki H."/>
            <person name="Nagata Y."/>
            <person name="Naito S."/>
            <person name="Nakashima M."/>
            <person name="Nakama Y."/>
            <person name="Nakamichi Y."/>
            <person name="Nakamura M."/>
            <person name="Meguro A."/>
            <person name="Negishi M."/>
            <person name="Ohta I."/>
            <person name="Ohta T."/>
            <person name="Okamoto M."/>
            <person name="Ono N."/>
            <person name="Saji S."/>
            <person name="Sakaguchi M."/>
            <person name="Sakai K."/>
            <person name="Shibata M."/>
            <person name="Shimokawa T."/>
            <person name="Song J."/>
            <person name="Takazaki Y."/>
            <person name="Terasawa K."/>
            <person name="Tsugane M."/>
            <person name="Tsuji K."/>
            <person name="Ueda S."/>
            <person name="Waki K."/>
            <person name="Yamagata H."/>
            <person name="Yamamoto M."/>
            <person name="Yamamoto S."/>
            <person name="Yamane H."/>
            <person name="Yoshiki S."/>
            <person name="Yoshihara R."/>
            <person name="Yukawa K."/>
            <person name="Zhong H."/>
            <person name="Yano M."/>
            <person name="Yuan Q."/>
            <person name="Ouyang S."/>
            <person name="Liu J."/>
            <person name="Jones K.M."/>
            <person name="Gansberger K."/>
            <person name="Moffat K."/>
            <person name="Hill J."/>
            <person name="Bera J."/>
            <person name="Fadrosh D."/>
            <person name="Jin S."/>
            <person name="Johri S."/>
            <person name="Kim M."/>
            <person name="Overton L."/>
            <person name="Reardon M."/>
            <person name="Tsitrin T."/>
            <person name="Vuong H."/>
            <person name="Weaver B."/>
            <person name="Ciecko A."/>
            <person name="Tallon L."/>
            <person name="Jackson J."/>
            <person name="Pai G."/>
            <person name="Aken S.V."/>
            <person name="Utterback T."/>
            <person name="Reidmuller S."/>
            <person name="Feldblyum T."/>
            <person name="Hsiao J."/>
            <person name="Zismann V."/>
            <person name="Iobst S."/>
            <person name="de Vazeille A.R."/>
            <person name="Buell C.R."/>
            <person name="Ying K."/>
            <person name="Li Y."/>
            <person name="Lu T."/>
            <person name="Huang Y."/>
            <person name="Zhao Q."/>
            <person name="Feng Q."/>
            <person name="Zhang L."/>
            <person name="Zhu J."/>
            <person name="Weng Q."/>
            <person name="Mu J."/>
            <person name="Lu Y."/>
            <person name="Fan D."/>
            <person name="Liu Y."/>
            <person name="Guan J."/>
            <person name="Zhang Y."/>
            <person name="Yu S."/>
            <person name="Liu X."/>
            <person name="Zhang Y."/>
            <person name="Hong G."/>
            <person name="Han B."/>
            <person name="Choisne N."/>
            <person name="Demange N."/>
            <person name="Orjeda G."/>
            <person name="Samain S."/>
            <person name="Cattolico L."/>
            <person name="Pelletier E."/>
            <person name="Couloux A."/>
            <person name="Segurens B."/>
            <person name="Wincker P."/>
            <person name="D'Hont A."/>
            <person name="Scarpelli C."/>
            <person name="Weissenbach J."/>
            <person name="Salanoubat M."/>
            <person name="Quetier F."/>
            <person name="Yu Y."/>
            <person name="Kim H.R."/>
            <person name="Rambo T."/>
            <person name="Currie J."/>
            <person name="Collura K."/>
            <person name="Luo M."/>
            <person name="Yang T."/>
            <person name="Ammiraju J.S.S."/>
            <person name="Engler F."/>
            <person name="Soderlund C."/>
            <person name="Wing R.A."/>
            <person name="Palmer L.E."/>
            <person name="de la Bastide M."/>
            <person name="Spiegel L."/>
            <person name="Nascimento L."/>
            <person name="Zutavern T."/>
            <person name="O'Shaughnessy A."/>
            <person name="Dike S."/>
            <person name="Dedhia N."/>
            <person name="Preston R."/>
            <person name="Balija V."/>
            <person name="McCombie W.R."/>
            <person name="Chow T."/>
            <person name="Chen H."/>
            <person name="Chung M."/>
            <person name="Chen C."/>
            <person name="Shaw J."/>
            <person name="Wu H."/>
            <person name="Hsiao K."/>
            <person name="Chao Y."/>
            <person name="Chu M."/>
            <person name="Cheng C."/>
            <person name="Hour A."/>
            <person name="Lee P."/>
            <person name="Lin S."/>
            <person name="Lin Y."/>
            <person name="Liou J."/>
            <person name="Liu S."/>
            <person name="Hsing Y."/>
            <person name="Raghuvanshi S."/>
            <person name="Mohanty A."/>
            <person name="Bharti A.K."/>
            <person name="Gaur A."/>
            <person name="Gupta V."/>
            <person name="Kumar D."/>
            <person name="Ravi V."/>
            <person name="Vij S."/>
            <person name="Kapur A."/>
            <person name="Khurana P."/>
            <person name="Khurana P."/>
            <person name="Khurana J.P."/>
            <person name="Tyagi A.K."/>
            <person name="Gaikwad K."/>
            <person name="Singh A."/>
            <person name="Dalal V."/>
            <person name="Srivastava S."/>
            <person name="Dixit A."/>
            <person name="Pal A.K."/>
            <person name="Ghazi I.A."/>
            <person name="Yadav M."/>
            <person name="Pandit A."/>
            <person name="Bhargava A."/>
            <person name="Sureshbabu K."/>
            <person name="Batra K."/>
            <person name="Sharma T.R."/>
            <person name="Mohapatra T."/>
            <person name="Singh N.K."/>
            <person name="Messing J."/>
            <person name="Nelson A.B."/>
            <person name="Fuks G."/>
            <person name="Kavchok S."/>
            <person name="Keizer G."/>
            <person name="Linton E."/>
            <person name="Llaca V."/>
            <person name="Song R."/>
            <person name="Tanyolac B."/>
            <person name="Young S."/>
            <person name="Ho-Il K."/>
            <person name="Hahn J.H."/>
            <person name="Sangsakoo G."/>
            <person name="Vanavichit A."/>
            <person name="de Mattos Luiz.A.T."/>
            <person name="Zimmer P.D."/>
            <person name="Malone G."/>
            <person name="Dellagostin O."/>
            <person name="de Oliveira A.C."/>
            <person name="Bevan M."/>
            <person name="Bancroft I."/>
            <person name="Minx P."/>
            <person name="Cordum H."/>
            <person name="Wilson R."/>
            <person name="Cheng Z."/>
            <person name="Jin W."/>
            <person name="Jiang J."/>
            <person name="Leong S.A."/>
            <person name="Iwama H."/>
            <person name="Gojobori T."/>
            <person name="Itoh T."/>
            <person name="Niimura Y."/>
            <person name="Fujii Y."/>
            <person name="Habara T."/>
            <person name="Sakai H."/>
            <person name="Sato Y."/>
            <person name="Wilson G."/>
            <person name="Kumar K."/>
            <person name="McCouch S."/>
            <person name="Juretic N."/>
            <person name="Hoen D."/>
            <person name="Wright S."/>
            <person name="Bruskiewich R."/>
            <person name="Bureau T."/>
            <person name="Miyao A."/>
            <person name="Hirochika H."/>
            <person name="Nishikawa T."/>
            <person name="Kadowaki K."/>
            <person name="Sugiura M."/>
            <person name="Burr B."/>
            <person name="Sasaki T."/>
        </authorList>
    </citation>
    <scope>NUCLEOTIDE SEQUENCE [LARGE SCALE GENOMIC DNA]</scope>
    <source>
        <strain evidence="2">cv. Nipponbare</strain>
    </source>
</reference>
<evidence type="ECO:0000313" key="2">
    <source>
        <dbReference type="Proteomes" id="UP000000763"/>
    </source>
</evidence>
<sequence length="109" mass="12149">QASKPVRARGVAALASAPLRRLRLPSPLLPSTARCRTVVRFLDDNERGAYAPMSTGFAAQNREVGAIMCKCYCSVRQHSKAKLDQLSPSTRYDYESPSLYLEPQFQVLF</sequence>
<gene>
    <name evidence="1" type="ordered locus">Os07g0646400</name>
</gene>
<accession>C7J4H3</accession>
<proteinExistence type="predicted"/>
<dbReference type="Proteomes" id="UP000000763">
    <property type="component" value="Chromosome 7"/>
</dbReference>
<dbReference type="AlphaFoldDB" id="C7J4H3"/>
<protein>
    <submittedName>
        <fullName evidence="1">Os07g0646400 protein</fullName>
    </submittedName>
</protein>
<organism evidence="1 2">
    <name type="scientific">Oryza sativa subsp. japonica</name>
    <name type="common">Rice</name>
    <dbReference type="NCBI Taxonomy" id="39947"/>
    <lineage>
        <taxon>Eukaryota</taxon>
        <taxon>Viridiplantae</taxon>
        <taxon>Streptophyta</taxon>
        <taxon>Embryophyta</taxon>
        <taxon>Tracheophyta</taxon>
        <taxon>Spermatophyta</taxon>
        <taxon>Magnoliopsida</taxon>
        <taxon>Liliopsida</taxon>
        <taxon>Poales</taxon>
        <taxon>Poaceae</taxon>
        <taxon>BOP clade</taxon>
        <taxon>Oryzoideae</taxon>
        <taxon>Oryzeae</taxon>
        <taxon>Oryzinae</taxon>
        <taxon>Oryza</taxon>
        <taxon>Oryza sativa</taxon>
    </lineage>
</organism>
<evidence type="ECO:0000313" key="1">
    <source>
        <dbReference type="EMBL" id="BAH94042.1"/>
    </source>
</evidence>